<evidence type="ECO:0000256" key="3">
    <source>
        <dbReference type="ARBA" id="ARBA00022833"/>
    </source>
</evidence>
<evidence type="ECO:0000256" key="2">
    <source>
        <dbReference type="ARBA" id="ARBA00022771"/>
    </source>
</evidence>
<dbReference type="InterPro" id="IPR007588">
    <property type="entry name" value="Znf_FLYWCH"/>
</dbReference>
<name>A0A1B0GHA3_LUTLO</name>
<dbReference type="Pfam" id="PF04500">
    <property type="entry name" value="FLYWCH"/>
    <property type="match status" value="1"/>
</dbReference>
<proteinExistence type="predicted"/>
<dbReference type="GO" id="GO:0008270">
    <property type="term" value="F:zinc ion binding"/>
    <property type="evidence" value="ECO:0007669"/>
    <property type="project" value="UniProtKB-KW"/>
</dbReference>
<organism evidence="5 6">
    <name type="scientific">Lutzomyia longipalpis</name>
    <name type="common">Sand fly</name>
    <dbReference type="NCBI Taxonomy" id="7200"/>
    <lineage>
        <taxon>Eukaryota</taxon>
        <taxon>Metazoa</taxon>
        <taxon>Ecdysozoa</taxon>
        <taxon>Arthropoda</taxon>
        <taxon>Hexapoda</taxon>
        <taxon>Insecta</taxon>
        <taxon>Pterygota</taxon>
        <taxon>Neoptera</taxon>
        <taxon>Endopterygota</taxon>
        <taxon>Diptera</taxon>
        <taxon>Nematocera</taxon>
        <taxon>Psychodoidea</taxon>
        <taxon>Psychodidae</taxon>
        <taxon>Lutzomyia</taxon>
        <taxon>Lutzomyia</taxon>
    </lineage>
</organism>
<dbReference type="VEuPathDB" id="VectorBase:LLOJ001078"/>
<evidence type="ECO:0000313" key="6">
    <source>
        <dbReference type="Proteomes" id="UP000092461"/>
    </source>
</evidence>
<evidence type="ECO:0000256" key="1">
    <source>
        <dbReference type="ARBA" id="ARBA00022723"/>
    </source>
</evidence>
<keyword evidence="2" id="KW-0863">Zinc-finger</keyword>
<dbReference type="Gene3D" id="2.20.25.240">
    <property type="match status" value="1"/>
</dbReference>
<evidence type="ECO:0000313" key="5">
    <source>
        <dbReference type="EnsemblMetazoa" id="LLOJ001078-PA"/>
    </source>
</evidence>
<sequence>MYLLALFGNALQRYMDEAVFDRTQRGYRCLVIDGYQFVKDRLSHDSINWRCSHFQKHKCKARAVSKIFNGVEMVKITNSIHTHLKLWNLQKLPK</sequence>
<keyword evidence="3" id="KW-0862">Zinc</keyword>
<evidence type="ECO:0000259" key="4">
    <source>
        <dbReference type="Pfam" id="PF04500"/>
    </source>
</evidence>
<dbReference type="Proteomes" id="UP000092461">
    <property type="component" value="Unassembled WGS sequence"/>
</dbReference>
<dbReference type="EnsemblMetazoa" id="LLOJ001078-RA">
    <property type="protein sequence ID" value="LLOJ001078-PA"/>
    <property type="gene ID" value="LLOJ001078"/>
</dbReference>
<dbReference type="EMBL" id="AJWK01004114">
    <property type="status" value="NOT_ANNOTATED_CDS"/>
    <property type="molecule type" value="Genomic_DNA"/>
</dbReference>
<dbReference type="AlphaFoldDB" id="A0A1B0GHA3"/>
<protein>
    <recommendedName>
        <fullName evidence="4">FLYWCH-type domain-containing protein</fullName>
    </recommendedName>
</protein>
<accession>A0A1B0GHA3</accession>
<reference evidence="5" key="1">
    <citation type="submission" date="2020-05" db="UniProtKB">
        <authorList>
            <consortium name="EnsemblMetazoa"/>
        </authorList>
    </citation>
    <scope>IDENTIFICATION</scope>
    <source>
        <strain evidence="5">Jacobina</strain>
    </source>
</reference>
<feature type="domain" description="FLYWCH-type" evidence="4">
    <location>
        <begin position="20"/>
        <end position="83"/>
    </location>
</feature>
<keyword evidence="6" id="KW-1185">Reference proteome</keyword>
<keyword evidence="1" id="KW-0479">Metal-binding</keyword>
<dbReference type="VEuPathDB" id="VectorBase:LLONM1_005779"/>